<dbReference type="GO" id="GO:0016020">
    <property type="term" value="C:membrane"/>
    <property type="evidence" value="ECO:0007669"/>
    <property type="project" value="UniProtKB-SubCell"/>
</dbReference>
<keyword evidence="3 6" id="KW-0812">Transmembrane</keyword>
<evidence type="ECO:0000256" key="3">
    <source>
        <dbReference type="ARBA" id="ARBA00022692"/>
    </source>
</evidence>
<feature type="transmembrane region" description="Helical" evidence="6">
    <location>
        <begin position="277"/>
        <end position="296"/>
    </location>
</feature>
<feature type="transmembrane region" description="Helical" evidence="6">
    <location>
        <begin position="169"/>
        <end position="190"/>
    </location>
</feature>
<comment type="subcellular location">
    <subcellularLocation>
        <location evidence="1">Membrane</location>
        <topology evidence="1">Multi-pass membrane protein</topology>
    </subcellularLocation>
</comment>
<proteinExistence type="inferred from homology"/>
<dbReference type="KEGG" id="mis:MICPUN_106202"/>
<feature type="transmembrane region" description="Helical" evidence="6">
    <location>
        <begin position="47"/>
        <end position="72"/>
    </location>
</feature>
<dbReference type="Pfam" id="PF01554">
    <property type="entry name" value="MatE"/>
    <property type="match status" value="1"/>
</dbReference>
<dbReference type="eggNOG" id="KOG1347">
    <property type="taxonomic scope" value="Eukaryota"/>
</dbReference>
<feature type="transmembrane region" description="Helical" evidence="6">
    <location>
        <begin position="196"/>
        <end position="217"/>
    </location>
</feature>
<evidence type="ECO:0000256" key="5">
    <source>
        <dbReference type="ARBA" id="ARBA00023136"/>
    </source>
</evidence>
<feature type="transmembrane region" description="Helical" evidence="6">
    <location>
        <begin position="308"/>
        <end position="332"/>
    </location>
</feature>
<dbReference type="PANTHER" id="PTHR42893">
    <property type="entry name" value="PROTEIN DETOXIFICATION 44, CHLOROPLASTIC-RELATED"/>
    <property type="match status" value="1"/>
</dbReference>
<comment type="similarity">
    <text evidence="2 6">Belongs to the multi antimicrobial extrusion (MATE) (TC 2.A.66.1) family.</text>
</comment>
<dbReference type="InParanoid" id="C1EDC6"/>
<keyword evidence="5 6" id="KW-0472">Membrane</keyword>
<accession>C1EDC6</accession>
<evidence type="ECO:0000313" key="7">
    <source>
        <dbReference type="EMBL" id="ACO66343.1"/>
    </source>
</evidence>
<protein>
    <recommendedName>
        <fullName evidence="6">Protein DETOXIFICATION</fullName>
    </recommendedName>
    <alternativeName>
        <fullName evidence="6">Multidrug and toxic compound extrusion protein</fullName>
    </alternativeName>
</protein>
<feature type="transmembrane region" description="Helical" evidence="6">
    <location>
        <begin position="383"/>
        <end position="401"/>
    </location>
</feature>
<dbReference type="OMA" id="MEYTKET"/>
<evidence type="ECO:0000256" key="1">
    <source>
        <dbReference type="ARBA" id="ARBA00004141"/>
    </source>
</evidence>
<keyword evidence="4 6" id="KW-1133">Transmembrane helix</keyword>
<dbReference type="EMBL" id="CP001330">
    <property type="protein sequence ID" value="ACO66343.1"/>
    <property type="molecule type" value="Genomic_DNA"/>
</dbReference>
<reference evidence="7 8" key="1">
    <citation type="journal article" date="2009" name="Science">
        <title>Green evolution and dynamic adaptations revealed by genomes of the marine picoeukaryotes Micromonas.</title>
        <authorList>
            <person name="Worden A.Z."/>
            <person name="Lee J.H."/>
            <person name="Mock T."/>
            <person name="Rouze P."/>
            <person name="Simmons M.P."/>
            <person name="Aerts A.L."/>
            <person name="Allen A.E."/>
            <person name="Cuvelier M.L."/>
            <person name="Derelle E."/>
            <person name="Everett M.V."/>
            <person name="Foulon E."/>
            <person name="Grimwood J."/>
            <person name="Gundlach H."/>
            <person name="Henrissat B."/>
            <person name="Napoli C."/>
            <person name="McDonald S.M."/>
            <person name="Parker M.S."/>
            <person name="Rombauts S."/>
            <person name="Salamov A."/>
            <person name="Von Dassow P."/>
            <person name="Badger J.H."/>
            <person name="Coutinho P.M."/>
            <person name="Demir E."/>
            <person name="Dubchak I."/>
            <person name="Gentemann C."/>
            <person name="Eikrem W."/>
            <person name="Gready J.E."/>
            <person name="John U."/>
            <person name="Lanier W."/>
            <person name="Lindquist E.A."/>
            <person name="Lucas S."/>
            <person name="Mayer K.F."/>
            <person name="Moreau H."/>
            <person name="Not F."/>
            <person name="Otillar R."/>
            <person name="Panaud O."/>
            <person name="Pangilinan J."/>
            <person name="Paulsen I."/>
            <person name="Piegu B."/>
            <person name="Poliakov A."/>
            <person name="Robbens S."/>
            <person name="Schmutz J."/>
            <person name="Toulza E."/>
            <person name="Wyss T."/>
            <person name="Zelensky A."/>
            <person name="Zhou K."/>
            <person name="Armbrust E.V."/>
            <person name="Bhattacharya D."/>
            <person name="Goodenough U.W."/>
            <person name="Van de Peer Y."/>
            <person name="Grigoriev I.V."/>
        </authorList>
    </citation>
    <scope>NUCLEOTIDE SEQUENCE [LARGE SCALE GENOMIC DNA]</scope>
    <source>
        <strain evidence="8">RCC299 / NOUM17</strain>
    </source>
</reference>
<dbReference type="Proteomes" id="UP000002009">
    <property type="component" value="Chromosome 11"/>
</dbReference>
<gene>
    <name evidence="7" type="ORF">MICPUN_106202</name>
</gene>
<feature type="transmembrane region" description="Helical" evidence="6">
    <location>
        <begin position="141"/>
        <end position="162"/>
    </location>
</feature>
<feature type="transmembrane region" description="Helical" evidence="6">
    <location>
        <begin position="413"/>
        <end position="432"/>
    </location>
</feature>
<dbReference type="InterPro" id="IPR044644">
    <property type="entry name" value="DinF-like"/>
</dbReference>
<dbReference type="GeneID" id="8247195"/>
<dbReference type="OrthoDB" id="423427at2759"/>
<evidence type="ECO:0000256" key="4">
    <source>
        <dbReference type="ARBA" id="ARBA00022989"/>
    </source>
</evidence>
<dbReference type="PANTHER" id="PTHR42893:SF46">
    <property type="entry name" value="PROTEIN DETOXIFICATION 44, CHLOROPLASTIC"/>
    <property type="match status" value="1"/>
</dbReference>
<evidence type="ECO:0000256" key="2">
    <source>
        <dbReference type="ARBA" id="ARBA00010199"/>
    </source>
</evidence>
<evidence type="ECO:0000256" key="6">
    <source>
        <dbReference type="RuleBase" id="RU004914"/>
    </source>
</evidence>
<evidence type="ECO:0000313" key="8">
    <source>
        <dbReference type="Proteomes" id="UP000002009"/>
    </source>
</evidence>
<feature type="transmembrane region" description="Helical" evidence="6">
    <location>
        <begin position="444"/>
        <end position="464"/>
    </location>
</feature>
<dbReference type="InterPro" id="IPR002528">
    <property type="entry name" value="MATE_fam"/>
</dbReference>
<organism evidence="7 8">
    <name type="scientific">Micromonas commoda (strain RCC299 / NOUM17 / CCMP2709)</name>
    <name type="common">Picoplanktonic green alga</name>
    <dbReference type="NCBI Taxonomy" id="296587"/>
    <lineage>
        <taxon>Eukaryota</taxon>
        <taxon>Viridiplantae</taxon>
        <taxon>Chlorophyta</taxon>
        <taxon>Mamiellophyceae</taxon>
        <taxon>Mamiellales</taxon>
        <taxon>Mamiellaceae</taxon>
        <taxon>Micromonas</taxon>
    </lineage>
</organism>
<name>C1EDC6_MICCC</name>
<dbReference type="GO" id="GO:0042910">
    <property type="term" value="F:xenobiotic transmembrane transporter activity"/>
    <property type="evidence" value="ECO:0007669"/>
    <property type="project" value="InterPro"/>
</dbReference>
<dbReference type="RefSeq" id="XP_002505085.1">
    <property type="nucleotide sequence ID" value="XM_002505039.1"/>
</dbReference>
<keyword evidence="8" id="KW-1185">Reference proteome</keyword>
<sequence length="478" mass="50331">MSASTLIQLGVCAATMVAEPVLGSIDTFWVAALGTTELSALGPNTTLYGCVIAVIVAYGFGTAATRKIAVALELDEAHRRSGTLKPGEKTTAGGTLIAVMGTTVAFGLACGLLVAAFPTLIVNLIGAPESVVAPAANYMQLRAIGVPAVGMVVALGGGFQAARDAKTPFIAVMLSGIVNLILDPLLMFTFGLGMKGAALATVTAQYASAILMSYQAFFGKKRAMFFGSETESVTANELDIQEEPKEPVQFVEPMAYNFNKKVAMEYTKETGSYMGRVANVVVVWALTGSLAARLGVFEGAAHVLLFQLLSILSISAGALTTVCNALCARLFVSVGDEAASAAGKALTILGGVIFSSISALFWVFRKELLFAYTPDPMVVNTALAPYFLLIASVATYWYKTLEGGLIGRGDANAVNFIFYVGGAAALVGLWVANQSATGITLMGIWWSIVWYYSALTVGCTFRWWQLSRLRKSMPPTVA</sequence>
<feature type="transmembrane region" description="Helical" evidence="6">
    <location>
        <begin position="344"/>
        <end position="363"/>
    </location>
</feature>
<dbReference type="AlphaFoldDB" id="C1EDC6"/>
<feature type="transmembrane region" description="Helical" evidence="6">
    <location>
        <begin position="93"/>
        <end position="121"/>
    </location>
</feature>
<dbReference type="GO" id="GO:0015297">
    <property type="term" value="F:antiporter activity"/>
    <property type="evidence" value="ECO:0007669"/>
    <property type="project" value="InterPro"/>
</dbReference>